<sequence>MKLNRITIENFRAIKKLDLPLDPQLSVLVGNNAAGKTTILDAIAVGLGAILTRLPSVSGFIAGDKNVLF</sequence>
<reference evidence="2 3" key="1">
    <citation type="submission" date="2016-05" db="EMBL/GenBank/DDBJ databases">
        <title>Single-cell genome of chain-forming Candidatus Thiomargarita nelsonii and comparison to other large sulfur-oxidizing bacteria.</title>
        <authorList>
            <person name="Winkel M."/>
            <person name="Salman V."/>
            <person name="Woyke T."/>
            <person name="Schulz-Vogt H."/>
            <person name="Richter M."/>
            <person name="Flood B."/>
            <person name="Bailey J."/>
            <person name="Amann R."/>
            <person name="Mussmann M."/>
        </authorList>
    </citation>
    <scope>NUCLEOTIDE SEQUENCE [LARGE SCALE GENOMIC DNA]</scope>
    <source>
        <strain evidence="2 3">THI036</strain>
    </source>
</reference>
<dbReference type="Gene3D" id="3.40.50.300">
    <property type="entry name" value="P-loop containing nucleotide triphosphate hydrolases"/>
    <property type="match status" value="1"/>
</dbReference>
<accession>A0A0A6P1U2</accession>
<dbReference type="PANTHER" id="PTHR32182:SF0">
    <property type="entry name" value="DNA REPLICATION AND REPAIR PROTEIN RECF"/>
    <property type="match status" value="1"/>
</dbReference>
<keyword evidence="3" id="KW-1185">Reference proteome</keyword>
<dbReference type="Pfam" id="PF13175">
    <property type="entry name" value="AAA_15"/>
    <property type="match status" value="1"/>
</dbReference>
<evidence type="ECO:0000259" key="1">
    <source>
        <dbReference type="Pfam" id="PF13175"/>
    </source>
</evidence>
<dbReference type="SUPFAM" id="SSF52540">
    <property type="entry name" value="P-loop containing nucleoside triphosphate hydrolases"/>
    <property type="match status" value="1"/>
</dbReference>
<dbReference type="PANTHER" id="PTHR32182">
    <property type="entry name" value="DNA REPLICATION AND REPAIR PROTEIN RECF"/>
    <property type="match status" value="1"/>
</dbReference>
<name>A0A0A6P1U2_9GAMM</name>
<protein>
    <recommendedName>
        <fullName evidence="1">Endonuclease GajA/Old nuclease/RecF-like AAA domain-containing protein</fullName>
    </recommendedName>
</protein>
<dbReference type="GO" id="GO:0006302">
    <property type="term" value="P:double-strand break repair"/>
    <property type="evidence" value="ECO:0007669"/>
    <property type="project" value="TreeGrafter"/>
</dbReference>
<dbReference type="InterPro" id="IPR041685">
    <property type="entry name" value="AAA_GajA/Old/RecF-like"/>
</dbReference>
<dbReference type="EMBL" id="LUTY01002713">
    <property type="protein sequence ID" value="OAD19655.1"/>
    <property type="molecule type" value="Genomic_DNA"/>
</dbReference>
<evidence type="ECO:0000313" key="2">
    <source>
        <dbReference type="EMBL" id="OAD19655.1"/>
    </source>
</evidence>
<dbReference type="Proteomes" id="UP000076962">
    <property type="component" value="Unassembled WGS sequence"/>
</dbReference>
<dbReference type="AlphaFoldDB" id="A0A0A6P1U2"/>
<evidence type="ECO:0000313" key="3">
    <source>
        <dbReference type="Proteomes" id="UP000076962"/>
    </source>
</evidence>
<comment type="caution">
    <text evidence="2">The sequence shown here is derived from an EMBL/GenBank/DDBJ whole genome shotgun (WGS) entry which is preliminary data.</text>
</comment>
<feature type="domain" description="Endonuclease GajA/Old nuclease/RecF-like AAA" evidence="1">
    <location>
        <begin position="1"/>
        <end position="44"/>
    </location>
</feature>
<gene>
    <name evidence="2" type="ORF">THIOM_004696</name>
</gene>
<organism evidence="2 3">
    <name type="scientific">Candidatus Thiomargarita nelsonii</name>
    <dbReference type="NCBI Taxonomy" id="1003181"/>
    <lineage>
        <taxon>Bacteria</taxon>
        <taxon>Pseudomonadati</taxon>
        <taxon>Pseudomonadota</taxon>
        <taxon>Gammaproteobacteria</taxon>
        <taxon>Thiotrichales</taxon>
        <taxon>Thiotrichaceae</taxon>
        <taxon>Thiomargarita</taxon>
    </lineage>
</organism>
<dbReference type="InterPro" id="IPR027417">
    <property type="entry name" value="P-loop_NTPase"/>
</dbReference>
<proteinExistence type="predicted"/>
<dbReference type="GO" id="GO:0000731">
    <property type="term" value="P:DNA synthesis involved in DNA repair"/>
    <property type="evidence" value="ECO:0007669"/>
    <property type="project" value="TreeGrafter"/>
</dbReference>